<proteinExistence type="predicted"/>
<evidence type="ECO:0000313" key="1">
    <source>
        <dbReference type="EMBL" id="TWT55459.1"/>
    </source>
</evidence>
<organism evidence="1 2">
    <name type="scientific">Thalassoglobus neptunius</name>
    <dbReference type="NCBI Taxonomy" id="1938619"/>
    <lineage>
        <taxon>Bacteria</taxon>
        <taxon>Pseudomonadati</taxon>
        <taxon>Planctomycetota</taxon>
        <taxon>Planctomycetia</taxon>
        <taxon>Planctomycetales</taxon>
        <taxon>Planctomycetaceae</taxon>
        <taxon>Thalassoglobus</taxon>
    </lineage>
</organism>
<keyword evidence="2" id="KW-1185">Reference proteome</keyword>
<dbReference type="EMBL" id="SIHI01000004">
    <property type="protein sequence ID" value="TWT55459.1"/>
    <property type="molecule type" value="Genomic_DNA"/>
</dbReference>
<gene>
    <name evidence="1" type="ORF">KOR42_28450</name>
</gene>
<dbReference type="Proteomes" id="UP000317243">
    <property type="component" value="Unassembled WGS sequence"/>
</dbReference>
<sequence>MMSRPVSSDSIKLRAPKTSGSVLSIPELETAIHDAQRNADDFACANVQIAGVPLSEFRAATRRELIQRAADWTNQVTGSMMVCAECSHHASLLFVTGHQPQLAHPGVWAKNFAVASMAREASGVGLNIIVDNDTVQTQSLRMPSGSEERPNLLSLSFDRPQPQQPWEELKILDRELFDTFGDRVVEAMSNWGIEPLIANAWPAAIQSANQSNSMARALSAARMSQEREWGLGNLELPLSELCQTDSFLKFAAHLIEHAQEFHAAYNEIVTEYRQVHKIRNDRHPVPNLESSPDGLELPLWYWVEGDHSRGQVFVKQDEDRVELSCLGTTIMSSTKDGLFEGLKQLTENAKLRTRALTTTLFSRLCFADQFTHGIGGAKYDEMTDRLIESFFGTAPPRFHILTATCHLPIASHSEASERVSDIQRRLRDLRFNADRYLTGPEADALRERKDQLIRQHWQAQTEGFTRAQRRERQLANRERHRQLKEVQQALHALAMPQEEQLRRELEQAEAQLRAHQILGSREFPAVLFPSQTILDLQSKMARDVHVSL</sequence>
<reference evidence="1 2" key="1">
    <citation type="submission" date="2019-02" db="EMBL/GenBank/DDBJ databases">
        <title>Deep-cultivation of Planctomycetes and their phenomic and genomic characterization uncovers novel biology.</title>
        <authorList>
            <person name="Wiegand S."/>
            <person name="Jogler M."/>
            <person name="Boedeker C."/>
            <person name="Pinto D."/>
            <person name="Vollmers J."/>
            <person name="Rivas-Marin E."/>
            <person name="Kohn T."/>
            <person name="Peeters S.H."/>
            <person name="Heuer A."/>
            <person name="Rast P."/>
            <person name="Oberbeckmann S."/>
            <person name="Bunk B."/>
            <person name="Jeske O."/>
            <person name="Meyerdierks A."/>
            <person name="Storesund J.E."/>
            <person name="Kallscheuer N."/>
            <person name="Luecker S."/>
            <person name="Lage O.M."/>
            <person name="Pohl T."/>
            <person name="Merkel B.J."/>
            <person name="Hornburger P."/>
            <person name="Mueller R.-W."/>
            <person name="Bruemmer F."/>
            <person name="Labrenz M."/>
            <person name="Spormann A.M."/>
            <person name="Op Den Camp H."/>
            <person name="Overmann J."/>
            <person name="Amann R."/>
            <person name="Jetten M.S.M."/>
            <person name="Mascher T."/>
            <person name="Medema M.H."/>
            <person name="Devos D.P."/>
            <person name="Kaster A.-K."/>
            <person name="Ovreas L."/>
            <person name="Rohde M."/>
            <person name="Galperin M.Y."/>
            <person name="Jogler C."/>
        </authorList>
    </citation>
    <scope>NUCLEOTIDE SEQUENCE [LARGE SCALE GENOMIC DNA]</scope>
    <source>
        <strain evidence="1 2">KOR42</strain>
    </source>
</reference>
<evidence type="ECO:0000313" key="2">
    <source>
        <dbReference type="Proteomes" id="UP000317243"/>
    </source>
</evidence>
<dbReference type="RefSeq" id="WP_231740917.1">
    <property type="nucleotide sequence ID" value="NZ_SIHI01000004.1"/>
</dbReference>
<protein>
    <submittedName>
        <fullName evidence="1">Uncharacterized protein</fullName>
    </submittedName>
</protein>
<comment type="caution">
    <text evidence="1">The sequence shown here is derived from an EMBL/GenBank/DDBJ whole genome shotgun (WGS) entry which is preliminary data.</text>
</comment>
<dbReference type="AlphaFoldDB" id="A0A5C5WYW1"/>
<name>A0A5C5WYW1_9PLAN</name>
<accession>A0A5C5WYW1</accession>